<evidence type="ECO:0000313" key="2">
    <source>
        <dbReference type="EMBL" id="CAK9110308.1"/>
    </source>
</evidence>
<dbReference type="Proteomes" id="UP001642464">
    <property type="component" value="Unassembled WGS sequence"/>
</dbReference>
<organism evidence="2 3">
    <name type="scientific">Durusdinium trenchii</name>
    <dbReference type="NCBI Taxonomy" id="1381693"/>
    <lineage>
        <taxon>Eukaryota</taxon>
        <taxon>Sar</taxon>
        <taxon>Alveolata</taxon>
        <taxon>Dinophyceae</taxon>
        <taxon>Suessiales</taxon>
        <taxon>Symbiodiniaceae</taxon>
        <taxon>Durusdinium</taxon>
    </lineage>
</organism>
<keyword evidence="3" id="KW-1185">Reference proteome</keyword>
<feature type="region of interest" description="Disordered" evidence="1">
    <location>
        <begin position="21"/>
        <end position="44"/>
    </location>
</feature>
<reference evidence="2 3" key="1">
    <citation type="submission" date="2024-02" db="EMBL/GenBank/DDBJ databases">
        <authorList>
            <person name="Chen Y."/>
            <person name="Shah S."/>
            <person name="Dougan E. K."/>
            <person name="Thang M."/>
            <person name="Chan C."/>
        </authorList>
    </citation>
    <scope>NUCLEOTIDE SEQUENCE [LARGE SCALE GENOMIC DNA]</scope>
</reference>
<gene>
    <name evidence="2" type="ORF">SCF082_LOCUS51239</name>
</gene>
<accession>A0ABP0SD85</accession>
<name>A0ABP0SD85_9DINO</name>
<dbReference type="EMBL" id="CAXAMM010043497">
    <property type="protein sequence ID" value="CAK9110308.1"/>
    <property type="molecule type" value="Genomic_DNA"/>
</dbReference>
<sequence length="280" mass="30635">MGAEVLLSELDLQCLAAESAAPAVEPEQALAPPNSDQGPGVLDARDDVVKKAEQLEAFHGTQHVGRSEDEPLTAAEIRASQLETSGPTEVACTLGGEAQAFSTASAVCEWMALMLVEAKHGPFDLRTTGQVKDFPPTTGAKTLFRDEIERVPITGITDCKSLFDNITSVSAISKQDDKRIAIDLGIIKQSMLRCGLTIRWCPTELMLADGLTKDSQEAADLLRSALALGEYQLHPEAQVLARKKEFRNERQARRVRQMQWEAEQQERKKNSTKGQGKGHR</sequence>
<protein>
    <submittedName>
        <fullName evidence="2">Copia protein</fullName>
    </submittedName>
</protein>
<proteinExistence type="predicted"/>
<feature type="region of interest" description="Disordered" evidence="1">
    <location>
        <begin position="250"/>
        <end position="280"/>
    </location>
</feature>
<evidence type="ECO:0000256" key="1">
    <source>
        <dbReference type="SAM" id="MobiDB-lite"/>
    </source>
</evidence>
<comment type="caution">
    <text evidence="2">The sequence shown here is derived from an EMBL/GenBank/DDBJ whole genome shotgun (WGS) entry which is preliminary data.</text>
</comment>
<evidence type="ECO:0000313" key="3">
    <source>
        <dbReference type="Proteomes" id="UP001642464"/>
    </source>
</evidence>